<dbReference type="KEGG" id="xba:C7S18_23955"/>
<dbReference type="Proteomes" id="UP000241074">
    <property type="component" value="Plasmid unnamed"/>
</dbReference>
<proteinExistence type="predicted"/>
<evidence type="ECO:0000313" key="3">
    <source>
        <dbReference type="Proteomes" id="UP000241074"/>
    </source>
</evidence>
<protein>
    <submittedName>
        <fullName evidence="2">RES domain-containing protein</fullName>
    </submittedName>
</protein>
<dbReference type="EMBL" id="CP027861">
    <property type="protein sequence ID" value="AVQ00356.1"/>
    <property type="molecule type" value="Genomic_DNA"/>
</dbReference>
<dbReference type="Pfam" id="PF08808">
    <property type="entry name" value="RES"/>
    <property type="match status" value="1"/>
</dbReference>
<reference evidence="2 3" key="2">
    <citation type="submission" date="2018-03" db="EMBL/GenBank/DDBJ databases">
        <authorList>
            <person name="Keele B.F."/>
        </authorList>
    </citation>
    <scope>NUCLEOTIDE SEQUENCE [LARGE SCALE GENOMIC DNA]</scope>
    <source>
        <strain evidence="2 3">D13</strain>
        <plasmid evidence="3">Plasmid unnamed</plasmid>
    </source>
</reference>
<organism evidence="2 3">
    <name type="scientific">Ahniella affigens</name>
    <dbReference type="NCBI Taxonomy" id="2021234"/>
    <lineage>
        <taxon>Bacteria</taxon>
        <taxon>Pseudomonadati</taxon>
        <taxon>Pseudomonadota</taxon>
        <taxon>Gammaproteobacteria</taxon>
        <taxon>Lysobacterales</taxon>
        <taxon>Rhodanobacteraceae</taxon>
        <taxon>Ahniella</taxon>
    </lineage>
</organism>
<geneLocation type="plasmid" evidence="2">
    <name>unnamed</name>
</geneLocation>
<reference evidence="2 3" key="1">
    <citation type="submission" date="2018-03" db="EMBL/GenBank/DDBJ databases">
        <title>Ahniella affigens gen. nov., sp. nov., a gammaproteobacterium isolated from sandy soil near a stream.</title>
        <authorList>
            <person name="Ko Y."/>
            <person name="Kim J.-H."/>
        </authorList>
    </citation>
    <scope>NUCLEOTIDE SEQUENCE [LARGE SCALE GENOMIC DNA]</scope>
    <source>
        <strain evidence="2 3">D13</strain>
        <plasmid evidence="3">Plasmid unnamed</plasmid>
    </source>
</reference>
<evidence type="ECO:0000259" key="1">
    <source>
        <dbReference type="SMART" id="SM00953"/>
    </source>
</evidence>
<dbReference type="OrthoDB" id="9789501at2"/>
<evidence type="ECO:0000313" key="2">
    <source>
        <dbReference type="EMBL" id="AVQ00356.1"/>
    </source>
</evidence>
<dbReference type="SMART" id="SM00953">
    <property type="entry name" value="RES"/>
    <property type="match status" value="1"/>
</dbReference>
<dbReference type="AlphaFoldDB" id="A0A2P1PZU7"/>
<keyword evidence="2" id="KW-0614">Plasmid</keyword>
<dbReference type="InterPro" id="IPR014914">
    <property type="entry name" value="RES_dom"/>
</dbReference>
<keyword evidence="3" id="KW-1185">Reference proteome</keyword>
<name>A0A2P1PZU7_9GAMM</name>
<dbReference type="RefSeq" id="WP_106894273.1">
    <property type="nucleotide sequence ID" value="NZ_CP027861.1"/>
</dbReference>
<gene>
    <name evidence="2" type="ORF">C7S18_23955</name>
</gene>
<sequence length="154" mass="17032">MIVARITKRAFADQSLSGRGAMLYSGRWHSKGTPIAYTASTASLALLELLVHVDRNSIPNDLMLLMFEIPDEFVGECTTLPKRWNATPHAPYAQRYGDRWAARGGVGNATLALSVPSAILRTERNILVNPLHPEFGRIRRVSSRSLAIDSRLFG</sequence>
<feature type="domain" description="RES" evidence="1">
    <location>
        <begin position="15"/>
        <end position="142"/>
    </location>
</feature>
<accession>A0A2P1PZU7</accession>